<evidence type="ECO:0000313" key="2">
    <source>
        <dbReference type="Proteomes" id="UP000188181"/>
    </source>
</evidence>
<dbReference type="AlphaFoldDB" id="A0A1Q2MCD5"/>
<organism evidence="1 2">
    <name type="scientific">Limihaloglobus sulfuriphilus</name>
    <dbReference type="NCBI Taxonomy" id="1851148"/>
    <lineage>
        <taxon>Bacteria</taxon>
        <taxon>Pseudomonadati</taxon>
        <taxon>Planctomycetota</taxon>
        <taxon>Phycisphaerae</taxon>
        <taxon>Sedimentisphaerales</taxon>
        <taxon>Sedimentisphaeraceae</taxon>
        <taxon>Limihaloglobus</taxon>
    </lineage>
</organism>
<proteinExistence type="predicted"/>
<protein>
    <submittedName>
        <fullName evidence="1">PHP domain protein</fullName>
    </submittedName>
</protein>
<sequence length="446" mass="50701">MNRRDFLKITAAISTFPGQIAIAESLTGSAGASVKLLNPYADVDWGSWGSYKAALHLHTLQSDGWNSVREVTGAYKKAGYSIMSITDHDFFKPNLHVRPGELPPEKASPYPENPKPENYPANTTWPWTDYGGHSPERLDMVGIQGNELSYRHHINSYFNDYGVWYEKTNYDVPYEGVVDENGKEIWEDDQLLALAAAKNSMKGNVEGLGAIFSARLKAGSLAILNHPGVEDSYRWWQRQSLDWYVERFEKHSFDYLIGMEVTNNNTPRRAYDEALWDQLLARFMPARPIWGFGNDDMHKLFSTKQTFNVFYLDKCTSENVHAAMQKGHFCFCRSTRSIDYTVNDCQLDTFPQIQSIAVDQDAGTIKINAVDYDEIKWISSPLSLEPIDDYKTSSQPWEVGNVVHTGSTLDYRNTPGIKNYVRAELLRNDGSHTQRTFTNPFGIVKI</sequence>
<dbReference type="KEGG" id="pbas:SMSP2_00707"/>
<dbReference type="InterPro" id="IPR016195">
    <property type="entry name" value="Pol/histidinol_Pase-like"/>
</dbReference>
<reference evidence="2" key="1">
    <citation type="submission" date="2017-02" db="EMBL/GenBank/DDBJ databases">
        <title>Comparative genomics and description of representatives of a novel lineage of planctomycetes thriving in anoxic sediments.</title>
        <authorList>
            <person name="Spring S."/>
            <person name="Bunk B."/>
            <person name="Sproer C."/>
        </authorList>
    </citation>
    <scope>NUCLEOTIDE SEQUENCE [LARGE SCALE GENOMIC DNA]</scope>
    <source>
        <strain evidence="2">SM-Chi-D1</strain>
    </source>
</reference>
<keyword evidence="2" id="KW-1185">Reference proteome</keyword>
<dbReference type="SUPFAM" id="SSF89550">
    <property type="entry name" value="PHP domain-like"/>
    <property type="match status" value="1"/>
</dbReference>
<dbReference type="Proteomes" id="UP000188181">
    <property type="component" value="Chromosome"/>
</dbReference>
<dbReference type="STRING" id="1851148.SMSP2_00707"/>
<dbReference type="RefSeq" id="WP_146682631.1">
    <property type="nucleotide sequence ID" value="NZ_CP019646.1"/>
</dbReference>
<evidence type="ECO:0000313" key="1">
    <source>
        <dbReference type="EMBL" id="AQQ70361.1"/>
    </source>
</evidence>
<dbReference type="Gene3D" id="3.20.20.140">
    <property type="entry name" value="Metal-dependent hydrolases"/>
    <property type="match status" value="1"/>
</dbReference>
<dbReference type="EMBL" id="CP019646">
    <property type="protein sequence ID" value="AQQ70361.1"/>
    <property type="molecule type" value="Genomic_DNA"/>
</dbReference>
<accession>A0A1Q2MCD5</accession>
<dbReference type="OrthoDB" id="9804333at2"/>
<name>A0A1Q2MCD5_9BACT</name>
<gene>
    <name evidence="1" type="ORF">SMSP2_00707</name>
</gene>